<dbReference type="NCBIfam" id="TIGR01408">
    <property type="entry name" value="Ube1"/>
    <property type="match status" value="1"/>
</dbReference>
<dbReference type="Pfam" id="PF10585">
    <property type="entry name" value="UBA_E1_SCCH"/>
    <property type="match status" value="1"/>
</dbReference>
<dbReference type="GO" id="GO:0016925">
    <property type="term" value="P:protein sumoylation"/>
    <property type="evidence" value="ECO:0007669"/>
    <property type="project" value="TreeGrafter"/>
</dbReference>
<dbReference type="SMART" id="SM00985">
    <property type="entry name" value="UBA_e1_C"/>
    <property type="match status" value="1"/>
</dbReference>
<dbReference type="InterPro" id="IPR042063">
    <property type="entry name" value="Ubi_acti_E1_SCCH"/>
</dbReference>
<accession>A0A0L0DTX6</accession>
<evidence type="ECO:0000259" key="4">
    <source>
        <dbReference type="SMART" id="SM00985"/>
    </source>
</evidence>
<dbReference type="Gene3D" id="3.50.50.80">
    <property type="entry name" value="Ubiquitin-activating enzyme E1, inactive adenylation domain, subdomain 1"/>
    <property type="match status" value="1"/>
</dbReference>
<evidence type="ECO:0000256" key="2">
    <source>
        <dbReference type="ARBA" id="ARBA00005673"/>
    </source>
</evidence>
<dbReference type="Gene3D" id="3.40.50.12550">
    <property type="entry name" value="Ubiquitin-activating enzyme E1, inactive adenylation domain, subdomain 2"/>
    <property type="match status" value="1"/>
</dbReference>
<dbReference type="InterPro" id="IPR042449">
    <property type="entry name" value="Ub-E1_IAD_1"/>
</dbReference>
<dbReference type="InterPro" id="IPR045886">
    <property type="entry name" value="ThiF/MoeB/HesA"/>
</dbReference>
<dbReference type="UniPathway" id="UPA00143"/>
<dbReference type="STRING" id="461836.A0A0L0DTX6"/>
<comment type="pathway">
    <text evidence="1">Protein modification; protein ubiquitination.</text>
</comment>
<dbReference type="eggNOG" id="KOG2012">
    <property type="taxonomic scope" value="Eukaryota"/>
</dbReference>
<feature type="domain" description="Ubiquitin-activating enzyme E1 C-terminal" evidence="4">
    <location>
        <begin position="861"/>
        <end position="980"/>
    </location>
</feature>
<dbReference type="InterPro" id="IPR035985">
    <property type="entry name" value="Ubiquitin-activating_enz"/>
</dbReference>
<dbReference type="InterPro" id="IPR038252">
    <property type="entry name" value="UBA_E1_C_sf"/>
</dbReference>
<protein>
    <submittedName>
        <fullName evidence="5">Ubiquitin-activating enzyme E1</fullName>
    </submittedName>
</protein>
<name>A0A0L0DTX6_THETB</name>
<dbReference type="Pfam" id="PF09358">
    <property type="entry name" value="E1_UFD"/>
    <property type="match status" value="1"/>
</dbReference>
<dbReference type="GO" id="GO:0019948">
    <property type="term" value="F:SUMO activating enzyme activity"/>
    <property type="evidence" value="ECO:0007669"/>
    <property type="project" value="TreeGrafter"/>
</dbReference>
<dbReference type="GO" id="GO:0016567">
    <property type="term" value="P:protein ubiquitination"/>
    <property type="evidence" value="ECO:0007669"/>
    <property type="project" value="UniProtKB-UniPathway"/>
</dbReference>
<dbReference type="SUPFAM" id="SSF69572">
    <property type="entry name" value="Activating enzymes of the ubiquitin-like proteins"/>
    <property type="match status" value="2"/>
</dbReference>
<dbReference type="PANTHER" id="PTHR10953">
    <property type="entry name" value="UBIQUITIN-ACTIVATING ENZYME E1"/>
    <property type="match status" value="1"/>
</dbReference>
<dbReference type="EMBL" id="GL349439">
    <property type="protein sequence ID" value="KNC55647.1"/>
    <property type="molecule type" value="Genomic_DNA"/>
</dbReference>
<dbReference type="InterPro" id="IPR042302">
    <property type="entry name" value="E1_FCCH_sf"/>
</dbReference>
<dbReference type="OMA" id="WSHCVEL"/>
<dbReference type="Gene3D" id="2.40.30.180">
    <property type="entry name" value="Ubiquitin-activating enzyme E1, FCCH domain"/>
    <property type="match status" value="1"/>
</dbReference>
<dbReference type="Gene3D" id="1.10.10.2660">
    <property type="entry name" value="Ubiquitin-activating enzyme E1, SCCH domain"/>
    <property type="match status" value="1"/>
</dbReference>
<dbReference type="AlphaFoldDB" id="A0A0L0DTX6"/>
<evidence type="ECO:0000313" key="5">
    <source>
        <dbReference type="EMBL" id="KNC55647.1"/>
    </source>
</evidence>
<dbReference type="PRINTS" id="PR01849">
    <property type="entry name" value="UBIQUITINACT"/>
</dbReference>
<dbReference type="InterPro" id="IPR000011">
    <property type="entry name" value="UBQ/SUMO-activ_enz_E1-like"/>
</dbReference>
<dbReference type="GO" id="GO:0005737">
    <property type="term" value="C:cytoplasm"/>
    <property type="evidence" value="ECO:0007669"/>
    <property type="project" value="TreeGrafter"/>
</dbReference>
<dbReference type="Proteomes" id="UP000054408">
    <property type="component" value="Unassembled WGS sequence"/>
</dbReference>
<dbReference type="FunFam" id="2.40.30.180:FF:000002">
    <property type="entry name" value="Ubiquitin-activating enzyme E1 2"/>
    <property type="match status" value="1"/>
</dbReference>
<organism evidence="5 6">
    <name type="scientific">Thecamonas trahens ATCC 50062</name>
    <dbReference type="NCBI Taxonomy" id="461836"/>
    <lineage>
        <taxon>Eukaryota</taxon>
        <taxon>Apusozoa</taxon>
        <taxon>Apusomonadida</taxon>
        <taxon>Apusomonadidae</taxon>
        <taxon>Thecamonas</taxon>
    </lineage>
</organism>
<dbReference type="RefSeq" id="XP_013761417.1">
    <property type="nucleotide sequence ID" value="XM_013905963.1"/>
</dbReference>
<proteinExistence type="inferred from homology"/>
<evidence type="ECO:0000256" key="1">
    <source>
        <dbReference type="ARBA" id="ARBA00004906"/>
    </source>
</evidence>
<keyword evidence="3" id="KW-0436">Ligase</keyword>
<gene>
    <name evidence="5" type="ORF">AMSG_01916</name>
</gene>
<evidence type="ECO:0000256" key="3">
    <source>
        <dbReference type="ARBA" id="ARBA00022598"/>
    </source>
</evidence>
<keyword evidence="6" id="KW-1185">Reference proteome</keyword>
<dbReference type="OrthoDB" id="10252231at2759"/>
<evidence type="ECO:0000313" key="6">
    <source>
        <dbReference type="Proteomes" id="UP000054408"/>
    </source>
</evidence>
<dbReference type="Pfam" id="PF00899">
    <property type="entry name" value="ThiF"/>
    <property type="match status" value="2"/>
</dbReference>
<sequence length="984" mass="105721">MYVLGKEAMTRMATSSILLSGVSGLGAEIAKNIVLTGVKSFTLHDTADVTHVDLATQFFATEGDIGANRAEVTAPRLAELNPSVAVTADTSLDLAAGDLSGLAQYNCVILVDAPLAVQTRVSAACHDAGVVFIATELRGIASWVFVDAGEAFEVTDRDGEPCASVMISDISSAEAGVVTALENRHGLQDGQTVVFSEVRGMEALNGTRHVVTVRDAKTFTIGDTRELGTYESGGIANEVKIPVTVSSLPLGDALAAEHPAVSPADYGKLDRLGSFVVGLRALHAFAAAHDGAMPQVWHAGDADELVATARELAGDDAELDVDYLRALAYTARGALSPLSEFMGGFVAQEGLKALSHKFTPLNQFLFMDATEVVPPLDAEPARFAPADDRYDGLRICVGNELVEKLGESRLFMVGAGAIGCEMLKNFALLGVGRSGEGAVIVTDNDVIETSNLSRQFLFRAKDVTRPKSEVAAEAAQAINPAMRVEARLDRVGKESEGTYTDEFISSLSACVNALDNVEARLYMDSRAVNNARPLLESGTLGTKGHVQVVVPFLTESYASARDPPEKDVPFCTIKSFPYKIDHTIQFARDKFAQLFYNWPGEVNKFFAYADGPLEEQLAEPEAIAHVLAMIDEAPTTWAECVAKGRLLFQQFFHDSIAQLIHSFPPELKLKDGTPFWSLPKRLPTPVVWDPSEEMHVKFVAHAARLWANVWGIPGAGHTDLAAVAVVADAVDVPAFVPKDNVKIETDEKAAKPVNDDEAPVDEGQLAQVVERVRAKLADGVTLQLSVEEFEKDDESNSHIDFIQSMANLRARAYAIDEIDVLEARRIAGKIIPAISTTTAAVSGLATLELLKVLMGAELEAYRNTFLNLAIPMVALSEPGAAPKITFTGDVTFTLWDRWIVSAADAPTVNDFIAHFKDNYGATVTGIFVGAKALYMAAMPTHKKRLKKKLKALAKLPGAAELDLIVSFVDDAGNELEGPVIKYVL</sequence>
<reference evidence="5 6" key="1">
    <citation type="submission" date="2010-05" db="EMBL/GenBank/DDBJ databases">
        <title>The Genome Sequence of Thecamonas trahens ATCC 50062.</title>
        <authorList>
            <consortium name="The Broad Institute Genome Sequencing Platform"/>
            <person name="Russ C."/>
            <person name="Cuomo C."/>
            <person name="Shea T."/>
            <person name="Young S.K."/>
            <person name="Zeng Q."/>
            <person name="Koehrsen M."/>
            <person name="Haas B."/>
            <person name="Borodovsky M."/>
            <person name="Guigo R."/>
            <person name="Alvarado L."/>
            <person name="Berlin A."/>
            <person name="Bochicchio J."/>
            <person name="Borenstein D."/>
            <person name="Chapman S."/>
            <person name="Chen Z."/>
            <person name="Freedman E."/>
            <person name="Gellesch M."/>
            <person name="Goldberg J."/>
            <person name="Griggs A."/>
            <person name="Gujja S."/>
            <person name="Heilman E."/>
            <person name="Heiman D."/>
            <person name="Hepburn T."/>
            <person name="Howarth C."/>
            <person name="Jen D."/>
            <person name="Larson L."/>
            <person name="Mehta T."/>
            <person name="Park D."/>
            <person name="Pearson M."/>
            <person name="Roberts A."/>
            <person name="Saif S."/>
            <person name="Shenoy N."/>
            <person name="Sisk P."/>
            <person name="Stolte C."/>
            <person name="Sykes S."/>
            <person name="Thomson T."/>
            <person name="Walk T."/>
            <person name="White J."/>
            <person name="Yandava C."/>
            <person name="Burger G."/>
            <person name="Gray M.W."/>
            <person name="Holland P.W.H."/>
            <person name="King N."/>
            <person name="Lang F.B.F."/>
            <person name="Roger A.J."/>
            <person name="Ruiz-Trillo I."/>
            <person name="Lander E."/>
            <person name="Nusbaum C."/>
        </authorList>
    </citation>
    <scope>NUCLEOTIDE SEQUENCE [LARGE SCALE GENOMIC DNA]</scope>
    <source>
        <strain evidence="5 6">ATCC 50062</strain>
    </source>
</reference>
<dbReference type="GO" id="GO:0031510">
    <property type="term" value="C:SUMO activating enzyme complex"/>
    <property type="evidence" value="ECO:0007669"/>
    <property type="project" value="TreeGrafter"/>
</dbReference>
<dbReference type="PANTHER" id="PTHR10953:SF186">
    <property type="entry name" value="UBIQUITIN-LIKE MODIFIER-ACTIVATING ENZYME 6"/>
    <property type="match status" value="1"/>
</dbReference>
<dbReference type="InterPro" id="IPR018965">
    <property type="entry name" value="Ub-activating_enz_E1_C"/>
</dbReference>
<dbReference type="InterPro" id="IPR018075">
    <property type="entry name" value="UBQ-activ_enz_E1"/>
</dbReference>
<dbReference type="InterPro" id="IPR019572">
    <property type="entry name" value="UBA_E1_SCCH"/>
</dbReference>
<dbReference type="Gene3D" id="3.10.290.60">
    <property type="entry name" value="Ubiquitin-activating enzyme E1, UFD domain"/>
    <property type="match status" value="1"/>
</dbReference>
<dbReference type="InterPro" id="IPR000594">
    <property type="entry name" value="ThiF_NAD_FAD-bd"/>
</dbReference>
<dbReference type="GeneID" id="25561634"/>
<comment type="similarity">
    <text evidence="2">Belongs to the ubiquitin-activating E1 family.</text>
</comment>
<dbReference type="Gene3D" id="3.40.50.720">
    <property type="entry name" value="NAD(P)-binding Rossmann-like Domain"/>
    <property type="match status" value="1"/>
</dbReference>